<feature type="transmembrane region" description="Helical" evidence="5">
    <location>
        <begin position="232"/>
        <end position="254"/>
    </location>
</feature>
<dbReference type="SUPFAM" id="SSF103473">
    <property type="entry name" value="MFS general substrate transporter"/>
    <property type="match status" value="1"/>
</dbReference>
<dbReference type="Gene3D" id="1.20.1250.20">
    <property type="entry name" value="MFS general substrate transporter like domains"/>
    <property type="match status" value="2"/>
</dbReference>
<dbReference type="Proteomes" id="UP000176944">
    <property type="component" value="Chromosome"/>
</dbReference>
<feature type="transmembrane region" description="Helical" evidence="5">
    <location>
        <begin position="12"/>
        <end position="31"/>
    </location>
</feature>
<feature type="domain" description="Major facilitator superfamily (MFS) profile" evidence="6">
    <location>
        <begin position="183"/>
        <end position="430"/>
    </location>
</feature>
<feature type="transmembrane region" description="Helical" evidence="5">
    <location>
        <begin position="180"/>
        <end position="199"/>
    </location>
</feature>
<dbReference type="GO" id="GO:0005886">
    <property type="term" value="C:plasma membrane"/>
    <property type="evidence" value="ECO:0007669"/>
    <property type="project" value="UniProtKB-SubCell"/>
</dbReference>
<feature type="transmembrane region" description="Helical" evidence="5">
    <location>
        <begin position="260"/>
        <end position="282"/>
    </location>
</feature>
<dbReference type="Pfam" id="PF07690">
    <property type="entry name" value="MFS_1"/>
    <property type="match status" value="1"/>
</dbReference>
<reference evidence="8" key="1">
    <citation type="submission" date="2016-10" db="EMBL/GenBank/DDBJ databases">
        <title>Comparative genomics uncovers the prolific and rare metabolic potential of the cyanobacterial genus Moorea.</title>
        <authorList>
            <person name="Leao T."/>
            <person name="Castelao G."/>
            <person name="Korobeynikov A."/>
            <person name="Monroe E.A."/>
            <person name="Podell S."/>
            <person name="Glukhov E."/>
            <person name="Allen E."/>
            <person name="Gerwick W.H."/>
            <person name="Gerwick L."/>
        </authorList>
    </citation>
    <scope>NUCLEOTIDE SEQUENCE [LARGE SCALE GENOMIC DNA]</scope>
    <source>
        <strain evidence="8">JHB</strain>
    </source>
</reference>
<dbReference type="InterPro" id="IPR020846">
    <property type="entry name" value="MFS_dom"/>
</dbReference>
<evidence type="ECO:0000256" key="3">
    <source>
        <dbReference type="ARBA" id="ARBA00022989"/>
    </source>
</evidence>
<dbReference type="PROSITE" id="PS50850">
    <property type="entry name" value="MFS"/>
    <property type="match status" value="1"/>
</dbReference>
<dbReference type="AlphaFoldDB" id="A0A1D9G801"/>
<evidence type="ECO:0000313" key="7">
    <source>
        <dbReference type="EMBL" id="AOY83762.1"/>
    </source>
</evidence>
<feature type="transmembrane region" description="Helical" evidence="5">
    <location>
        <begin position="404"/>
        <end position="423"/>
    </location>
</feature>
<dbReference type="PANTHER" id="PTHR23526:SF2">
    <property type="entry name" value="MAJOR FACILITATOR SUPERFAMILY (MFS) PROFILE DOMAIN-CONTAINING PROTEIN"/>
    <property type="match status" value="1"/>
</dbReference>
<evidence type="ECO:0000313" key="8">
    <source>
        <dbReference type="Proteomes" id="UP000176944"/>
    </source>
</evidence>
<feature type="transmembrane region" description="Helical" evidence="5">
    <location>
        <begin position="148"/>
        <end position="168"/>
    </location>
</feature>
<organism evidence="7 8">
    <name type="scientific">Moorena producens (strain JHB)</name>
    <dbReference type="NCBI Taxonomy" id="1454205"/>
    <lineage>
        <taxon>Bacteria</taxon>
        <taxon>Bacillati</taxon>
        <taxon>Cyanobacteriota</taxon>
        <taxon>Cyanophyceae</taxon>
        <taxon>Coleofasciculales</taxon>
        <taxon>Coleofasciculaceae</taxon>
        <taxon>Moorena</taxon>
    </lineage>
</organism>
<evidence type="ECO:0000256" key="2">
    <source>
        <dbReference type="ARBA" id="ARBA00022692"/>
    </source>
</evidence>
<keyword evidence="3 5" id="KW-1133">Transmembrane helix</keyword>
<feature type="transmembrane region" description="Helical" evidence="5">
    <location>
        <begin position="108"/>
        <end position="127"/>
    </location>
</feature>
<dbReference type="InterPro" id="IPR011701">
    <property type="entry name" value="MFS"/>
</dbReference>
<evidence type="ECO:0000256" key="5">
    <source>
        <dbReference type="SAM" id="Phobius"/>
    </source>
</evidence>
<feature type="transmembrane region" description="Helical" evidence="5">
    <location>
        <begin position="51"/>
        <end position="72"/>
    </location>
</feature>
<dbReference type="PANTHER" id="PTHR23526">
    <property type="entry name" value="INTEGRAL MEMBRANE TRANSPORT PROTEIN-RELATED"/>
    <property type="match status" value="1"/>
</dbReference>
<feature type="transmembrane region" description="Helical" evidence="5">
    <location>
        <begin position="359"/>
        <end position="384"/>
    </location>
</feature>
<evidence type="ECO:0000256" key="1">
    <source>
        <dbReference type="ARBA" id="ARBA00004651"/>
    </source>
</evidence>
<protein>
    <submittedName>
        <fullName evidence="7">MFS transporter</fullName>
    </submittedName>
</protein>
<evidence type="ECO:0000259" key="6">
    <source>
        <dbReference type="PROSITE" id="PS50850"/>
    </source>
</evidence>
<name>A0A1D9G801_MOOP1</name>
<gene>
    <name evidence="7" type="ORF">BJP36_31410</name>
</gene>
<dbReference type="InterPro" id="IPR036259">
    <property type="entry name" value="MFS_trans_sf"/>
</dbReference>
<dbReference type="InterPro" id="IPR052528">
    <property type="entry name" value="Sugar_transport-like"/>
</dbReference>
<proteinExistence type="predicted"/>
<sequence>MLNQKERSQNQKLLIASNIAIIPLMTSFGGIDGSLLQLYATSILSLQESQIGFAIGLPSLLIPLQISGIYFVKRWGSKKTLIIGFALLFLLLPLLVIVPIVYVKNKLLGFAFFCITILFMNIVHNTTKGVAFQPMIRESTLPHERGWFFGKMRLTVHGFNLLFFAILSVTLGEKVALQDYAYIVVLLMMYCLFAGLITYKIKFSETSQSTYTSSHLFFDEIREIFANKKYRLLITILTLCFLSSLPLFVTYLAIGLQLNANYISELITLNIAGTLTGIAIWGRLIDRIGFMRTIYIIVLMLATVGVLWLFVQPIELSDGWWQLSSLTLVLITIITGFLQSGLKMALLVGVHNTTTERSAVTALAFFNSTGMMLGNLVPLFVGFYLNFTLGAWTISLGAINIDSYQMIGLLSALLCLLSAVMCYRNRQLMI</sequence>
<dbReference type="GO" id="GO:0022857">
    <property type="term" value="F:transmembrane transporter activity"/>
    <property type="evidence" value="ECO:0007669"/>
    <property type="project" value="InterPro"/>
</dbReference>
<evidence type="ECO:0000256" key="4">
    <source>
        <dbReference type="ARBA" id="ARBA00023136"/>
    </source>
</evidence>
<feature type="transmembrane region" description="Helical" evidence="5">
    <location>
        <begin position="81"/>
        <end position="102"/>
    </location>
</feature>
<keyword evidence="2 5" id="KW-0812">Transmembrane</keyword>
<feature type="transmembrane region" description="Helical" evidence="5">
    <location>
        <begin position="320"/>
        <end position="338"/>
    </location>
</feature>
<accession>A0A1D9G801</accession>
<dbReference type="EMBL" id="CP017708">
    <property type="protein sequence ID" value="AOY83762.1"/>
    <property type="molecule type" value="Genomic_DNA"/>
</dbReference>
<keyword evidence="4 5" id="KW-0472">Membrane</keyword>
<feature type="transmembrane region" description="Helical" evidence="5">
    <location>
        <begin position="294"/>
        <end position="314"/>
    </location>
</feature>
<comment type="subcellular location">
    <subcellularLocation>
        <location evidence="1">Cell membrane</location>
        <topology evidence="1">Multi-pass membrane protein</topology>
    </subcellularLocation>
</comment>